<comment type="caution">
    <text evidence="3">The sequence shown here is derived from an EMBL/GenBank/DDBJ whole genome shotgun (WGS) entry which is preliminary data.</text>
</comment>
<evidence type="ECO:0000313" key="3">
    <source>
        <dbReference type="EMBL" id="TYK26382.1"/>
    </source>
</evidence>
<dbReference type="OrthoDB" id="1932900at2759"/>
<protein>
    <submittedName>
        <fullName evidence="2 3">Glucose-fructose oxidoreductase domain-containing protein 2</fullName>
    </submittedName>
</protein>
<dbReference type="Proteomes" id="UP000321393">
    <property type="component" value="Unassembled WGS sequence"/>
</dbReference>
<evidence type="ECO:0000313" key="2">
    <source>
        <dbReference type="EMBL" id="KAA0056955.1"/>
    </source>
</evidence>
<dbReference type="PANTHER" id="PTHR34538:SF10">
    <property type="entry name" value="GENOME ASSEMBLY, CHROMOSOME: A06"/>
    <property type="match status" value="1"/>
</dbReference>
<proteinExistence type="predicted"/>
<keyword evidence="1" id="KW-0732">Signal</keyword>
<evidence type="ECO:0000313" key="5">
    <source>
        <dbReference type="Proteomes" id="UP000321947"/>
    </source>
</evidence>
<evidence type="ECO:0000313" key="4">
    <source>
        <dbReference type="Proteomes" id="UP000321393"/>
    </source>
</evidence>
<dbReference type="AlphaFoldDB" id="A0A5D3DSE1"/>
<gene>
    <name evidence="3" type="ORF">E5676_scaffold861G00440</name>
    <name evidence="2" type="ORF">E6C27_scaffold96G001330</name>
</gene>
<feature type="signal peptide" evidence="1">
    <location>
        <begin position="1"/>
        <end position="25"/>
    </location>
</feature>
<reference evidence="4 5" key="1">
    <citation type="submission" date="2019-08" db="EMBL/GenBank/DDBJ databases">
        <title>Draft genome sequences of two oriental melons (Cucumis melo L. var makuwa).</title>
        <authorList>
            <person name="Kwon S.-Y."/>
        </authorList>
    </citation>
    <scope>NUCLEOTIDE SEQUENCE [LARGE SCALE GENOMIC DNA]</scope>
    <source>
        <strain evidence="5">cv. Chang Bougi</strain>
        <strain evidence="4">cv. SW 3</strain>
        <tissue evidence="3">Leaf</tissue>
    </source>
</reference>
<organism evidence="3 5">
    <name type="scientific">Cucumis melo var. makuwa</name>
    <name type="common">Oriental melon</name>
    <dbReference type="NCBI Taxonomy" id="1194695"/>
    <lineage>
        <taxon>Eukaryota</taxon>
        <taxon>Viridiplantae</taxon>
        <taxon>Streptophyta</taxon>
        <taxon>Embryophyta</taxon>
        <taxon>Tracheophyta</taxon>
        <taxon>Spermatophyta</taxon>
        <taxon>Magnoliopsida</taxon>
        <taxon>eudicotyledons</taxon>
        <taxon>Gunneridae</taxon>
        <taxon>Pentapetalae</taxon>
        <taxon>rosids</taxon>
        <taxon>fabids</taxon>
        <taxon>Cucurbitales</taxon>
        <taxon>Cucurbitaceae</taxon>
        <taxon>Benincaseae</taxon>
        <taxon>Cucumis</taxon>
    </lineage>
</organism>
<feature type="chain" id="PRO_5042723319" evidence="1">
    <location>
        <begin position="26"/>
        <end position="119"/>
    </location>
</feature>
<sequence length="119" mass="14078">MQHLLLRFKLYKGVFLLMLWAGAMKMEGSRSLERMNAYGKKQCRSLFWKMKAALKKAIKNGNKRQLKFQYDPSSYALNFDDGHSKIREDNVEAYKFEVQYCGNVYNSATWVYVLWVKSE</sequence>
<dbReference type="PANTHER" id="PTHR34538">
    <property type="entry name" value="EXPRESSED PROTEIN"/>
    <property type="match status" value="1"/>
</dbReference>
<dbReference type="Proteomes" id="UP000321947">
    <property type="component" value="Unassembled WGS sequence"/>
</dbReference>
<name>A0A5D3DSE1_CUCMM</name>
<dbReference type="EMBL" id="SSTD01003381">
    <property type="protein sequence ID" value="TYK26382.1"/>
    <property type="molecule type" value="Genomic_DNA"/>
</dbReference>
<dbReference type="STRING" id="1194695.A0A5D3DSE1"/>
<evidence type="ECO:0000256" key="1">
    <source>
        <dbReference type="SAM" id="SignalP"/>
    </source>
</evidence>
<dbReference type="EMBL" id="SSTE01007279">
    <property type="protein sequence ID" value="KAA0056955.1"/>
    <property type="molecule type" value="Genomic_DNA"/>
</dbReference>
<accession>A0A5D3DSE1</accession>